<name>A0A178MJC3_9PROT</name>
<dbReference type="InterPro" id="IPR025166">
    <property type="entry name" value="Integrase_DNA_bind_dom"/>
</dbReference>
<dbReference type="Pfam" id="PF13356">
    <property type="entry name" value="Arm-DNA-bind_3"/>
    <property type="match status" value="1"/>
</dbReference>
<dbReference type="Gene3D" id="3.30.160.390">
    <property type="entry name" value="Integrase, DNA-binding domain"/>
    <property type="match status" value="1"/>
</dbReference>
<dbReference type="EMBL" id="LWQT01000072">
    <property type="protein sequence ID" value="OAN48699.1"/>
    <property type="molecule type" value="Genomic_DNA"/>
</dbReference>
<keyword evidence="2" id="KW-0229">DNA integration</keyword>
<dbReference type="PANTHER" id="PTHR30629">
    <property type="entry name" value="PROPHAGE INTEGRASE"/>
    <property type="match status" value="1"/>
</dbReference>
<feature type="domain" description="Integrase DNA-binding" evidence="3">
    <location>
        <begin position="5"/>
        <end position="91"/>
    </location>
</feature>
<sequence>MPKITKKFVDSLTPDLGRELSIMDDSLTGFGIRIKPTGAASYFIRYKLPDGAERRMVLGKVGTLTPDEARKLARDRLADVAKGTDPSGDRHSARSAPTVTDICEWYLAQAEAGQLLGRHDAPIKRLTLPP</sequence>
<dbReference type="InterPro" id="IPR038488">
    <property type="entry name" value="Integrase_DNA-bd_sf"/>
</dbReference>
<evidence type="ECO:0000256" key="2">
    <source>
        <dbReference type="ARBA" id="ARBA00022908"/>
    </source>
</evidence>
<dbReference type="RefSeq" id="WP_068493936.1">
    <property type="nucleotide sequence ID" value="NZ_LWQT01000072.1"/>
</dbReference>
<dbReference type="PANTHER" id="PTHR30629:SF2">
    <property type="entry name" value="PROPHAGE INTEGRASE INTS-RELATED"/>
    <property type="match status" value="1"/>
</dbReference>
<dbReference type="OrthoDB" id="7298605at2"/>
<comment type="caution">
    <text evidence="4">The sequence shown here is derived from an EMBL/GenBank/DDBJ whole genome shotgun (WGS) entry which is preliminary data.</text>
</comment>
<organism evidence="4 5">
    <name type="scientific">Paramagnetospirillum marisnigri</name>
    <dbReference type="NCBI Taxonomy" id="1285242"/>
    <lineage>
        <taxon>Bacteria</taxon>
        <taxon>Pseudomonadati</taxon>
        <taxon>Pseudomonadota</taxon>
        <taxon>Alphaproteobacteria</taxon>
        <taxon>Rhodospirillales</taxon>
        <taxon>Magnetospirillaceae</taxon>
        <taxon>Paramagnetospirillum</taxon>
    </lineage>
</organism>
<comment type="similarity">
    <text evidence="1">Belongs to the 'phage' integrase family.</text>
</comment>
<dbReference type="STRING" id="1285242.A6A04_19930"/>
<evidence type="ECO:0000313" key="4">
    <source>
        <dbReference type="EMBL" id="OAN48699.1"/>
    </source>
</evidence>
<keyword evidence="5" id="KW-1185">Reference proteome</keyword>
<dbReference type="Proteomes" id="UP000078428">
    <property type="component" value="Unassembled WGS sequence"/>
</dbReference>
<dbReference type="InterPro" id="IPR050808">
    <property type="entry name" value="Phage_Integrase"/>
</dbReference>
<protein>
    <recommendedName>
        <fullName evidence="3">Integrase DNA-binding domain-containing protein</fullName>
    </recommendedName>
</protein>
<proteinExistence type="inferred from homology"/>
<evidence type="ECO:0000256" key="1">
    <source>
        <dbReference type="ARBA" id="ARBA00008857"/>
    </source>
</evidence>
<dbReference type="AlphaFoldDB" id="A0A178MJC3"/>
<gene>
    <name evidence="4" type="ORF">A6A04_19930</name>
</gene>
<evidence type="ECO:0000313" key="5">
    <source>
        <dbReference type="Proteomes" id="UP000078428"/>
    </source>
</evidence>
<accession>A0A178MJC3</accession>
<reference evidence="4 5" key="1">
    <citation type="submission" date="2016-04" db="EMBL/GenBank/DDBJ databases">
        <title>Draft genome sequence of freshwater magnetotactic bacteria Magnetospirillum marisnigri SP-1 and Magnetospirillum moscoviense BB-1.</title>
        <authorList>
            <person name="Koziaeva V."/>
            <person name="Dziuba M.V."/>
            <person name="Ivanov T.M."/>
            <person name="Kuznetsov B."/>
            <person name="Grouzdev D.S."/>
        </authorList>
    </citation>
    <scope>NUCLEOTIDE SEQUENCE [LARGE SCALE GENOMIC DNA]</scope>
    <source>
        <strain evidence="4 5">SP-1</strain>
    </source>
</reference>
<dbReference type="GO" id="GO:0015074">
    <property type="term" value="P:DNA integration"/>
    <property type="evidence" value="ECO:0007669"/>
    <property type="project" value="UniProtKB-KW"/>
</dbReference>
<evidence type="ECO:0000259" key="3">
    <source>
        <dbReference type="Pfam" id="PF13356"/>
    </source>
</evidence>